<evidence type="ECO:0000313" key="3">
    <source>
        <dbReference type="Proteomes" id="UP000292307"/>
    </source>
</evidence>
<dbReference type="EMBL" id="BMWV01000001">
    <property type="protein sequence ID" value="GGY22881.1"/>
    <property type="molecule type" value="Genomic_DNA"/>
</dbReference>
<evidence type="ECO:0000313" key="1">
    <source>
        <dbReference type="EMBL" id="GGY22881.1"/>
    </source>
</evidence>
<reference evidence="1" key="3">
    <citation type="submission" date="2022-12" db="EMBL/GenBank/DDBJ databases">
        <authorList>
            <person name="Sun Q."/>
            <person name="Kim S."/>
        </authorList>
    </citation>
    <scope>NUCLEOTIDE SEQUENCE</scope>
    <source>
        <strain evidence="1">KCTC 12343</strain>
    </source>
</reference>
<dbReference type="InterPro" id="IPR014513">
    <property type="entry name" value="UCP021525"/>
</dbReference>
<name>A0A411X4R9_9BURK</name>
<evidence type="ECO:0000313" key="4">
    <source>
        <dbReference type="Proteomes" id="UP000628442"/>
    </source>
</evidence>
<reference evidence="2 3" key="2">
    <citation type="submission" date="2019-02" db="EMBL/GenBank/DDBJ databases">
        <title>Draft Genome Sequences of Six Type Strains of the Genus Massilia.</title>
        <authorList>
            <person name="Miess H."/>
            <person name="Frediansyhah A."/>
            <person name="Gross H."/>
        </authorList>
    </citation>
    <scope>NUCLEOTIDE SEQUENCE [LARGE SCALE GENOMIC DNA]</scope>
    <source>
        <strain evidence="2 3">DSM 17472</strain>
    </source>
</reference>
<dbReference type="InterPro" id="IPR014942">
    <property type="entry name" value="AbiEii"/>
</dbReference>
<gene>
    <name evidence="2" type="ORF">EYF70_25940</name>
    <name evidence="1" type="ORF">GCM10007387_00220</name>
</gene>
<proteinExistence type="predicted"/>
<accession>A0A411X4R9</accession>
<dbReference type="EMBL" id="CP036401">
    <property type="protein sequence ID" value="QBI03868.1"/>
    <property type="molecule type" value="Genomic_DNA"/>
</dbReference>
<sequence length="282" mass="31444">MLSIPSERPLLPETLEILRAVQQITRSHDIDHFVIGATARDILMQHVFGIATGRATRDVDFAIAIRDWQQFGMIRTKLIATGQFHEASPIAHRLYFEPGKHGEAYPLDLVPFGAVEHKPHEIAWPPDMHVVMNVAGYGEALQTALTVDVGGFDIRVVSLPGLAALKLLAWADRHDEHTKDALDLRFLMGNYHRAGNFDRLYDEAMDVMEKTGYDISLAGAALLGLDTRRMLAPATLTAMLAILHAPKLRDRLLTHMSAAMLDHDQLADELLQQFTDGLMTEK</sequence>
<dbReference type="Pfam" id="PF08843">
    <property type="entry name" value="AbiEii"/>
    <property type="match status" value="1"/>
</dbReference>
<protein>
    <recommendedName>
        <fullName evidence="5">Nucleotidyltransferase</fullName>
    </recommendedName>
</protein>
<dbReference type="Proteomes" id="UP000628442">
    <property type="component" value="Unassembled WGS sequence"/>
</dbReference>
<evidence type="ECO:0008006" key="5">
    <source>
        <dbReference type="Google" id="ProtNLM"/>
    </source>
</evidence>
<dbReference type="OrthoDB" id="5918411at2"/>
<dbReference type="Proteomes" id="UP000292307">
    <property type="component" value="Chromosome"/>
</dbReference>
<dbReference type="PIRSF" id="PIRSF021525">
    <property type="entry name" value="UCP021525"/>
    <property type="match status" value="1"/>
</dbReference>
<reference evidence="1" key="1">
    <citation type="journal article" date="2014" name="Int. J. Syst. Evol. Microbiol.">
        <title>Complete genome sequence of Corynebacterium casei LMG S-19264T (=DSM 44701T), isolated from a smear-ripened cheese.</title>
        <authorList>
            <consortium name="US DOE Joint Genome Institute (JGI-PGF)"/>
            <person name="Walter F."/>
            <person name="Albersmeier A."/>
            <person name="Kalinowski J."/>
            <person name="Ruckert C."/>
        </authorList>
    </citation>
    <scope>NUCLEOTIDE SEQUENCE</scope>
    <source>
        <strain evidence="1">KCTC 12343</strain>
    </source>
</reference>
<dbReference type="Gene3D" id="3.30.460.40">
    <property type="match status" value="1"/>
</dbReference>
<evidence type="ECO:0000313" key="2">
    <source>
        <dbReference type="EMBL" id="QBI03868.1"/>
    </source>
</evidence>
<organism evidence="1 4">
    <name type="scientific">Pseudoduganella albidiflava</name>
    <dbReference type="NCBI Taxonomy" id="321983"/>
    <lineage>
        <taxon>Bacteria</taxon>
        <taxon>Pseudomonadati</taxon>
        <taxon>Pseudomonadota</taxon>
        <taxon>Betaproteobacteria</taxon>
        <taxon>Burkholderiales</taxon>
        <taxon>Oxalobacteraceae</taxon>
        <taxon>Telluria group</taxon>
        <taxon>Pseudoduganella</taxon>
    </lineage>
</organism>
<keyword evidence="3" id="KW-1185">Reference proteome</keyword>
<dbReference type="AlphaFoldDB" id="A0A411X4R9"/>